<keyword evidence="2 4" id="KW-0863">Zinc-finger</keyword>
<dbReference type="GO" id="GO:0008270">
    <property type="term" value="F:zinc ion binding"/>
    <property type="evidence" value="ECO:0007669"/>
    <property type="project" value="UniProtKB-KW"/>
</dbReference>
<dbReference type="HOGENOM" id="CLU_104296_0_0_1"/>
<dbReference type="AlphaFoldDB" id="A0A0D2DF78"/>
<name>A0A0D2DF78_9EURO</name>
<evidence type="ECO:0000259" key="5">
    <source>
        <dbReference type="PROSITE" id="PS50865"/>
    </source>
</evidence>
<gene>
    <name evidence="6" type="ORF">PV06_06632</name>
</gene>
<feature type="domain" description="MYND-type" evidence="5">
    <location>
        <begin position="165"/>
        <end position="208"/>
    </location>
</feature>
<keyword evidence="1" id="KW-0479">Metal-binding</keyword>
<evidence type="ECO:0000256" key="3">
    <source>
        <dbReference type="ARBA" id="ARBA00022833"/>
    </source>
</evidence>
<reference evidence="6 7" key="1">
    <citation type="submission" date="2015-01" db="EMBL/GenBank/DDBJ databases">
        <title>The Genome Sequence of Exophiala oligosperma CBS72588.</title>
        <authorList>
            <consortium name="The Broad Institute Genomics Platform"/>
            <person name="Cuomo C."/>
            <person name="de Hoog S."/>
            <person name="Gorbushina A."/>
            <person name="Stielow B."/>
            <person name="Teixiera M."/>
            <person name="Abouelleil A."/>
            <person name="Chapman S.B."/>
            <person name="Priest M."/>
            <person name="Young S.K."/>
            <person name="Wortman J."/>
            <person name="Nusbaum C."/>
            <person name="Birren B."/>
        </authorList>
    </citation>
    <scope>NUCLEOTIDE SEQUENCE [LARGE SCALE GENOMIC DNA]</scope>
    <source>
        <strain evidence="6 7">CBS 72588</strain>
    </source>
</reference>
<keyword evidence="7" id="KW-1185">Reference proteome</keyword>
<dbReference type="SUPFAM" id="SSF144232">
    <property type="entry name" value="HIT/MYND zinc finger-like"/>
    <property type="match status" value="1"/>
</dbReference>
<evidence type="ECO:0000256" key="4">
    <source>
        <dbReference type="PROSITE-ProRule" id="PRU00134"/>
    </source>
</evidence>
<dbReference type="Pfam" id="PF01753">
    <property type="entry name" value="zf-MYND"/>
    <property type="match status" value="1"/>
</dbReference>
<dbReference type="OrthoDB" id="432970at2759"/>
<dbReference type="Proteomes" id="UP000053342">
    <property type="component" value="Unassembled WGS sequence"/>
</dbReference>
<dbReference type="RefSeq" id="XP_016261251.1">
    <property type="nucleotide sequence ID" value="XM_016407771.1"/>
</dbReference>
<proteinExistence type="predicted"/>
<dbReference type="PROSITE" id="PS50865">
    <property type="entry name" value="ZF_MYND_2"/>
    <property type="match status" value="1"/>
</dbReference>
<dbReference type="VEuPathDB" id="FungiDB:PV06_06632"/>
<evidence type="ECO:0000313" key="6">
    <source>
        <dbReference type="EMBL" id="KIW41035.1"/>
    </source>
</evidence>
<dbReference type="Gene3D" id="6.10.140.2220">
    <property type="match status" value="1"/>
</dbReference>
<keyword evidence="3" id="KW-0862">Zinc</keyword>
<dbReference type="InterPro" id="IPR002893">
    <property type="entry name" value="Znf_MYND"/>
</dbReference>
<dbReference type="EMBL" id="KN847337">
    <property type="protein sequence ID" value="KIW41035.1"/>
    <property type="molecule type" value="Genomic_DNA"/>
</dbReference>
<sequence length="226" mass="25715">MGRWGHRVFEGDNDLDLKSDIIGAIREKLKAKPITFEEDDLENLFSCKANPNKQQTPLSTSTQKLRDDVNCISDELFEDFRQKEDQFYGEYIVVILGAVMMEAGVRISTENMTYLRQAAEKVESYPGYRLPIGDLGFRDPGMAQFLAALSHYQDGEPRDWDGPSCFYCGCIQQDINPRSLLKCGRCKQAWYCGKECQKANWKNHKLICHKDGIPPITPGGFTMLNV</sequence>
<evidence type="ECO:0000256" key="2">
    <source>
        <dbReference type="ARBA" id="ARBA00022771"/>
    </source>
</evidence>
<protein>
    <recommendedName>
        <fullName evidence="5">MYND-type domain-containing protein</fullName>
    </recommendedName>
</protein>
<dbReference type="PROSITE" id="PS01360">
    <property type="entry name" value="ZF_MYND_1"/>
    <property type="match status" value="1"/>
</dbReference>
<dbReference type="GeneID" id="27358706"/>
<organism evidence="6 7">
    <name type="scientific">Exophiala oligosperma</name>
    <dbReference type="NCBI Taxonomy" id="215243"/>
    <lineage>
        <taxon>Eukaryota</taxon>
        <taxon>Fungi</taxon>
        <taxon>Dikarya</taxon>
        <taxon>Ascomycota</taxon>
        <taxon>Pezizomycotina</taxon>
        <taxon>Eurotiomycetes</taxon>
        <taxon>Chaetothyriomycetidae</taxon>
        <taxon>Chaetothyriales</taxon>
        <taxon>Herpotrichiellaceae</taxon>
        <taxon>Exophiala</taxon>
    </lineage>
</organism>
<accession>A0A0D2DF78</accession>
<dbReference type="STRING" id="215243.A0A0D2DF78"/>
<evidence type="ECO:0000256" key="1">
    <source>
        <dbReference type="ARBA" id="ARBA00022723"/>
    </source>
</evidence>
<evidence type="ECO:0000313" key="7">
    <source>
        <dbReference type="Proteomes" id="UP000053342"/>
    </source>
</evidence>